<evidence type="ECO:0000313" key="1">
    <source>
        <dbReference type="EMBL" id="EBS4549245.1"/>
    </source>
</evidence>
<sequence>MDKVFYCKKWSAGYKEPMNPLSENEAKKKHSHGMPYTALIGSDVKPSHVIQVTKNAGWISVGFLDEELREYLLYSFKVLDDERLFLSMAVHREFAEIEGEGAGFMNVSNGTTYLFKEDGSAVVREEHFNPYKLGESQTTVDVTGNYDQFPEFGKYDSLIRKER</sequence>
<name>A0A5U9VU36_SALNE</name>
<reference evidence="1" key="1">
    <citation type="submission" date="2018-06" db="EMBL/GenBank/DDBJ databases">
        <authorList>
            <person name="Ashton P.M."/>
            <person name="Dallman T."/>
            <person name="Nair S."/>
            <person name="De Pinna E."/>
            <person name="Peters T."/>
            <person name="Grant K."/>
        </authorList>
    </citation>
    <scope>NUCLEOTIDE SEQUENCE [LARGE SCALE GENOMIC DNA]</scope>
    <source>
        <strain evidence="1">160804</strain>
    </source>
</reference>
<gene>
    <name evidence="1" type="ORF">DQK32_25840</name>
</gene>
<dbReference type="EMBL" id="AAGVNP010000272">
    <property type="protein sequence ID" value="EBS4549245.1"/>
    <property type="molecule type" value="Genomic_DNA"/>
</dbReference>
<comment type="caution">
    <text evidence="1">The sequence shown here is derived from an EMBL/GenBank/DDBJ whole genome shotgun (WGS) entry which is preliminary data.</text>
</comment>
<dbReference type="Proteomes" id="UP000839885">
    <property type="component" value="Unassembled WGS sequence"/>
</dbReference>
<protein>
    <submittedName>
        <fullName evidence="1">Lytic transglycosylase</fullName>
    </submittedName>
</protein>
<proteinExistence type="predicted"/>
<dbReference type="AlphaFoldDB" id="A0A5U9VU36"/>
<organism evidence="1">
    <name type="scientific">Salmonella newport</name>
    <dbReference type="NCBI Taxonomy" id="108619"/>
    <lineage>
        <taxon>Bacteria</taxon>
        <taxon>Pseudomonadati</taxon>
        <taxon>Pseudomonadota</taxon>
        <taxon>Gammaproteobacteria</taxon>
        <taxon>Enterobacterales</taxon>
        <taxon>Enterobacteriaceae</taxon>
        <taxon>Salmonella</taxon>
    </lineage>
</organism>
<accession>A0A5U9VU36</accession>